<dbReference type="CDD" id="cd00561">
    <property type="entry name" value="CobA_ACA"/>
    <property type="match status" value="1"/>
</dbReference>
<name>A0AAX4NGC2_9ARCH</name>
<dbReference type="GO" id="GO:0008817">
    <property type="term" value="F:corrinoid adenosyltransferase activity"/>
    <property type="evidence" value="ECO:0007669"/>
    <property type="project" value="InterPro"/>
</dbReference>
<dbReference type="InterPro" id="IPR027417">
    <property type="entry name" value="P-loop_NTPase"/>
</dbReference>
<dbReference type="Pfam" id="PF02572">
    <property type="entry name" value="CobA_CobO_BtuR"/>
    <property type="match status" value="1"/>
</dbReference>
<dbReference type="SUPFAM" id="SSF52540">
    <property type="entry name" value="P-loop containing nucleoside triphosphate hydrolases"/>
    <property type="match status" value="1"/>
</dbReference>
<keyword evidence="2" id="KW-1185">Reference proteome</keyword>
<dbReference type="EMBL" id="CP133772">
    <property type="protein sequence ID" value="WYX99881.1"/>
    <property type="molecule type" value="Genomic_DNA"/>
</dbReference>
<dbReference type="KEGG" id="omr:OXIME_000426"/>
<dbReference type="InterPro" id="IPR003724">
    <property type="entry name" value="CblAdoTrfase_CobA"/>
</dbReference>
<proteinExistence type="predicted"/>
<dbReference type="PANTHER" id="PTHR46638:SF1">
    <property type="entry name" value="CORRINOID ADENOSYLTRANSFERASE"/>
    <property type="match status" value="1"/>
</dbReference>
<dbReference type="PANTHER" id="PTHR46638">
    <property type="entry name" value="CORRINOID ADENOSYLTRANSFERASE"/>
    <property type="match status" value="1"/>
</dbReference>
<dbReference type="Proteomes" id="UP001451606">
    <property type="component" value="Chromosome"/>
</dbReference>
<evidence type="ECO:0000313" key="2">
    <source>
        <dbReference type="Proteomes" id="UP001451606"/>
    </source>
</evidence>
<evidence type="ECO:0000313" key="1">
    <source>
        <dbReference type="EMBL" id="WYX99881.1"/>
    </source>
</evidence>
<sequence length="195" mass="22432">MKIKDGLIEVYTGNGKGKTTAAFGLAFRASGWGYKVYVLQFMKLGTYGENRGALKFPDSMTVKYVGMPYFIAWEEDMPIEDRKKVRNVRFCKKGVPPPEYRAKVQEEFLEMEKNIAEGKWDIVILDEINVALYYNLLSLVQVLNMLDKKPVNVEVVLTGRKMPEEIMERASLVTEMKEIKHPYSKGYPARRGIDF</sequence>
<accession>A0AAX4NGC2</accession>
<dbReference type="GeneID" id="95967151"/>
<gene>
    <name evidence="1" type="ORF">OXIME_000426</name>
</gene>
<reference evidence="1 2" key="1">
    <citation type="submission" date="2023-09" db="EMBL/GenBank/DDBJ databases">
        <authorList>
            <person name="Golyshina O.V."/>
            <person name="Lunev E.A."/>
            <person name="Bargiela R."/>
            <person name="Gaines M.C."/>
            <person name="Daum B."/>
            <person name="Bale N.J."/>
            <person name="Koenen M."/>
            <person name="Sinninghe Damst J.S."/>
            <person name="Yakimov M."/>
            <person name="Golyshin P.N."/>
        </authorList>
    </citation>
    <scope>NUCLEOTIDE SEQUENCE [LARGE SCALE GENOMIC DNA]</scope>
    <source>
        <strain evidence="1 2">M1</strain>
    </source>
</reference>
<dbReference type="GO" id="GO:0009236">
    <property type="term" value="P:cobalamin biosynthetic process"/>
    <property type="evidence" value="ECO:0007669"/>
    <property type="project" value="InterPro"/>
</dbReference>
<dbReference type="PIRSF" id="PIRSF015617">
    <property type="entry name" value="Adensltrnsf_CobA"/>
    <property type="match status" value="1"/>
</dbReference>
<dbReference type="GO" id="GO:0005524">
    <property type="term" value="F:ATP binding"/>
    <property type="evidence" value="ECO:0007669"/>
    <property type="project" value="InterPro"/>
</dbReference>
<protein>
    <submittedName>
        <fullName evidence="1">Cob(I)yrinic acid a,c-diamide adenosyltransferase</fullName>
    </submittedName>
</protein>
<dbReference type="AlphaFoldDB" id="A0AAX4NGC2"/>
<organism evidence="1 2">
    <name type="scientific">Oxyplasma meridianum</name>
    <dbReference type="NCBI Taxonomy" id="3073602"/>
    <lineage>
        <taxon>Archaea</taxon>
        <taxon>Methanobacteriati</taxon>
        <taxon>Thermoplasmatota</taxon>
        <taxon>Thermoplasmata</taxon>
        <taxon>Thermoplasmatales</taxon>
        <taxon>Thermoplasmataceae</taxon>
        <taxon>Oxyplasma</taxon>
    </lineage>
</organism>
<dbReference type="Gene3D" id="3.40.50.300">
    <property type="entry name" value="P-loop containing nucleotide triphosphate hydrolases"/>
    <property type="match status" value="1"/>
</dbReference>
<dbReference type="RefSeq" id="WP_393971840.1">
    <property type="nucleotide sequence ID" value="NZ_CP133772.1"/>
</dbReference>